<dbReference type="AlphaFoldDB" id="A0A495JV25"/>
<sequence>MADADLLVTIGANVRRLRKGRDLTQAQLAARVGVCRSSVANIETGRQGDIKVTLLAGFADVLHADLPELLAGGGRA</sequence>
<dbReference type="GO" id="GO:0003677">
    <property type="term" value="F:DNA binding"/>
    <property type="evidence" value="ECO:0007669"/>
    <property type="project" value="InterPro"/>
</dbReference>
<dbReference type="SUPFAM" id="SSF47413">
    <property type="entry name" value="lambda repressor-like DNA-binding domains"/>
    <property type="match status" value="1"/>
</dbReference>
<accession>A0A495JV25</accession>
<feature type="domain" description="HTH cro/C1-type" evidence="1">
    <location>
        <begin position="14"/>
        <end position="69"/>
    </location>
</feature>
<evidence type="ECO:0000259" key="1">
    <source>
        <dbReference type="PROSITE" id="PS50943"/>
    </source>
</evidence>
<proteinExistence type="predicted"/>
<dbReference type="SMART" id="SM00530">
    <property type="entry name" value="HTH_XRE"/>
    <property type="match status" value="1"/>
</dbReference>
<reference evidence="2 3" key="1">
    <citation type="submission" date="2018-10" db="EMBL/GenBank/DDBJ databases">
        <title>Sequencing the genomes of 1000 actinobacteria strains.</title>
        <authorList>
            <person name="Klenk H.-P."/>
        </authorList>
    </citation>
    <scope>NUCLEOTIDE SEQUENCE [LARGE SCALE GENOMIC DNA]</scope>
    <source>
        <strain evidence="2 3">DSM 45175</strain>
    </source>
</reference>
<evidence type="ECO:0000313" key="2">
    <source>
        <dbReference type="EMBL" id="RKR92853.1"/>
    </source>
</evidence>
<dbReference type="CDD" id="cd00093">
    <property type="entry name" value="HTH_XRE"/>
    <property type="match status" value="1"/>
</dbReference>
<dbReference type="Pfam" id="PF13560">
    <property type="entry name" value="HTH_31"/>
    <property type="match status" value="1"/>
</dbReference>
<gene>
    <name evidence="2" type="ORF">BDK92_7335</name>
</gene>
<evidence type="ECO:0000313" key="3">
    <source>
        <dbReference type="Proteomes" id="UP000277671"/>
    </source>
</evidence>
<dbReference type="RefSeq" id="WP_121160794.1">
    <property type="nucleotide sequence ID" value="NZ_RBKT01000001.1"/>
</dbReference>
<keyword evidence="3" id="KW-1185">Reference proteome</keyword>
<organism evidence="2 3">
    <name type="scientific">Micromonospora pisi</name>
    <dbReference type="NCBI Taxonomy" id="589240"/>
    <lineage>
        <taxon>Bacteria</taxon>
        <taxon>Bacillati</taxon>
        <taxon>Actinomycetota</taxon>
        <taxon>Actinomycetes</taxon>
        <taxon>Micromonosporales</taxon>
        <taxon>Micromonosporaceae</taxon>
        <taxon>Micromonospora</taxon>
    </lineage>
</organism>
<protein>
    <submittedName>
        <fullName evidence="2">Helix-turn-helix protein</fullName>
    </submittedName>
</protein>
<dbReference type="InterPro" id="IPR010982">
    <property type="entry name" value="Lambda_DNA-bd_dom_sf"/>
</dbReference>
<dbReference type="InterPro" id="IPR001387">
    <property type="entry name" value="Cro/C1-type_HTH"/>
</dbReference>
<dbReference type="Gene3D" id="1.10.260.40">
    <property type="entry name" value="lambda repressor-like DNA-binding domains"/>
    <property type="match status" value="1"/>
</dbReference>
<dbReference type="EMBL" id="RBKT01000001">
    <property type="protein sequence ID" value="RKR92853.1"/>
    <property type="molecule type" value="Genomic_DNA"/>
</dbReference>
<comment type="caution">
    <text evidence="2">The sequence shown here is derived from an EMBL/GenBank/DDBJ whole genome shotgun (WGS) entry which is preliminary data.</text>
</comment>
<dbReference type="PROSITE" id="PS50943">
    <property type="entry name" value="HTH_CROC1"/>
    <property type="match status" value="1"/>
</dbReference>
<name>A0A495JV25_9ACTN</name>
<dbReference type="OrthoDB" id="4640255at2"/>
<dbReference type="Proteomes" id="UP000277671">
    <property type="component" value="Unassembled WGS sequence"/>
</dbReference>